<evidence type="ECO:0000313" key="1">
    <source>
        <dbReference type="EMBL" id="VFS63224.1"/>
    </source>
</evidence>
<protein>
    <submittedName>
        <fullName evidence="1">Uncharacterized protein</fullName>
    </submittedName>
</protein>
<sequence length="101" mass="11560">MLKHQGENAIRQSGDEARESHTSLMEYCWNHTTLHALKIDNTLTYLQTAFNYQRFAEQILQMEQRFAGEVMSHIEFLRDNDGNITASGPAAGALFDRRATQ</sequence>
<evidence type="ECO:0000313" key="2">
    <source>
        <dbReference type="Proteomes" id="UP000345637"/>
    </source>
</evidence>
<name>A0A485AQD7_RAOPL</name>
<dbReference type="Proteomes" id="UP000345637">
    <property type="component" value="Unassembled WGS sequence"/>
</dbReference>
<reference evidence="1 2" key="1">
    <citation type="submission" date="2019-03" db="EMBL/GenBank/DDBJ databases">
        <authorList>
            <consortium name="Pathogen Informatics"/>
        </authorList>
    </citation>
    <scope>NUCLEOTIDE SEQUENCE [LARGE SCALE GENOMIC DNA]</scope>
    <source>
        <strain evidence="1 2">NCTC12998</strain>
    </source>
</reference>
<dbReference type="EMBL" id="CAADJE010000021">
    <property type="protein sequence ID" value="VFS63224.1"/>
    <property type="molecule type" value="Genomic_DNA"/>
</dbReference>
<dbReference type="AlphaFoldDB" id="A0A485AQD7"/>
<organism evidence="1 2">
    <name type="scientific">Raoultella planticola</name>
    <name type="common">Klebsiella planticola</name>
    <dbReference type="NCBI Taxonomy" id="575"/>
    <lineage>
        <taxon>Bacteria</taxon>
        <taxon>Pseudomonadati</taxon>
        <taxon>Pseudomonadota</taxon>
        <taxon>Gammaproteobacteria</taxon>
        <taxon>Enterobacterales</taxon>
        <taxon>Enterobacteriaceae</taxon>
        <taxon>Klebsiella/Raoultella group</taxon>
        <taxon>Raoultella</taxon>
    </lineage>
</organism>
<gene>
    <name evidence="1" type="ORF">NCTC12998_02183</name>
</gene>
<proteinExistence type="predicted"/>
<accession>A0A485AQD7</accession>